<feature type="transmembrane region" description="Helical" evidence="1">
    <location>
        <begin position="32"/>
        <end position="54"/>
    </location>
</feature>
<reference evidence="2 3" key="1">
    <citation type="submission" date="2015-05" db="EMBL/GenBank/DDBJ databases">
        <title>Evolution of Trichinella species and genotypes.</title>
        <authorList>
            <person name="Korhonen P.K."/>
            <person name="Edoardo P."/>
            <person name="Giuseppe L.R."/>
            <person name="Gasser R.B."/>
        </authorList>
    </citation>
    <scope>NUCLEOTIDE SEQUENCE [LARGE SCALE GENOMIC DNA]</scope>
    <source>
        <strain evidence="2">ISS10</strain>
    </source>
</reference>
<name>A0A0V1LLX1_9BILA</name>
<sequence>MSIPLRVVCRGSCLPDAELEAHRHHHRRLKSATLIAMYFLALATIPASMSTWSFPAVPVCPRRVAAGIIPQLWPALAHGCYSSGLSSLQVQLRQTQSRSSKSFPTAQFKDSAGENRSFFWRPTRITRQAEGPQAGDCQQDNGGIQFQLTHPGAPLRQNTSIYWSGEDGPIS</sequence>
<evidence type="ECO:0000313" key="2">
    <source>
        <dbReference type="EMBL" id="KRZ60451.1"/>
    </source>
</evidence>
<dbReference type="AlphaFoldDB" id="A0A0V1LLX1"/>
<accession>A0A0V1LLX1</accession>
<keyword evidence="3" id="KW-1185">Reference proteome</keyword>
<comment type="caution">
    <text evidence="2">The sequence shown here is derived from an EMBL/GenBank/DDBJ whole genome shotgun (WGS) entry which is preliminary data.</text>
</comment>
<organism evidence="2 3">
    <name type="scientific">Trichinella nativa</name>
    <dbReference type="NCBI Taxonomy" id="6335"/>
    <lineage>
        <taxon>Eukaryota</taxon>
        <taxon>Metazoa</taxon>
        <taxon>Ecdysozoa</taxon>
        <taxon>Nematoda</taxon>
        <taxon>Enoplea</taxon>
        <taxon>Dorylaimia</taxon>
        <taxon>Trichinellida</taxon>
        <taxon>Trichinellidae</taxon>
        <taxon>Trichinella</taxon>
    </lineage>
</organism>
<gene>
    <name evidence="2" type="ORF">T02_13509</name>
</gene>
<protein>
    <submittedName>
        <fullName evidence="2">Uncharacterized protein</fullName>
    </submittedName>
</protein>
<proteinExistence type="predicted"/>
<evidence type="ECO:0000256" key="1">
    <source>
        <dbReference type="SAM" id="Phobius"/>
    </source>
</evidence>
<keyword evidence="1" id="KW-0472">Membrane</keyword>
<evidence type="ECO:0000313" key="3">
    <source>
        <dbReference type="Proteomes" id="UP000054721"/>
    </source>
</evidence>
<dbReference type="Proteomes" id="UP000054721">
    <property type="component" value="Unassembled WGS sequence"/>
</dbReference>
<keyword evidence="1" id="KW-1133">Transmembrane helix</keyword>
<dbReference type="OrthoDB" id="10405201at2759"/>
<keyword evidence="1" id="KW-0812">Transmembrane</keyword>
<dbReference type="EMBL" id="JYDW01000029">
    <property type="protein sequence ID" value="KRZ60451.1"/>
    <property type="molecule type" value="Genomic_DNA"/>
</dbReference>